<protein>
    <submittedName>
        <fullName evidence="2">Uncharacterized protein</fullName>
    </submittedName>
</protein>
<dbReference type="EMBL" id="JACOOY010000004">
    <property type="protein sequence ID" value="MBC5664430.1"/>
    <property type="molecule type" value="Genomic_DNA"/>
</dbReference>
<keyword evidence="3" id="KW-1185">Reference proteome</keyword>
<dbReference type="RefSeq" id="WP_186855455.1">
    <property type="nucleotide sequence ID" value="NZ_JACOOY010000004.1"/>
</dbReference>
<comment type="caution">
    <text evidence="2">The sequence shown here is derived from an EMBL/GenBank/DDBJ whole genome shotgun (WGS) entry which is preliminary data.</text>
</comment>
<evidence type="ECO:0000256" key="1">
    <source>
        <dbReference type="SAM" id="SignalP"/>
    </source>
</evidence>
<keyword evidence="1" id="KW-0732">Signal</keyword>
<feature type="signal peptide" evidence="1">
    <location>
        <begin position="1"/>
        <end position="22"/>
    </location>
</feature>
<sequence>MKKILTFILIFSLMLFPMNVFASSSSNEIEYLDNGDYLIYTIEDDASRNFQPFSNTVTKSKYARYYHKNSVQWYVKVTGTFTYGSGTSKCTSSSVSAKSSADGWKIVNSSASKSKNTASATATAKHYYNNSVIDTVTRTVKLTCSSTGKFS</sequence>
<organism evidence="2 3">
    <name type="scientific">Dorea hominis</name>
    <dbReference type="NCBI Taxonomy" id="2763040"/>
    <lineage>
        <taxon>Bacteria</taxon>
        <taxon>Bacillati</taxon>
        <taxon>Bacillota</taxon>
        <taxon>Clostridia</taxon>
        <taxon>Lachnospirales</taxon>
        <taxon>Lachnospiraceae</taxon>
        <taxon>Dorea</taxon>
    </lineage>
</organism>
<accession>A0ABR7ESU9</accession>
<name>A0ABR7ESU9_9FIRM</name>
<feature type="chain" id="PRO_5047405822" evidence="1">
    <location>
        <begin position="23"/>
        <end position="151"/>
    </location>
</feature>
<proteinExistence type="predicted"/>
<evidence type="ECO:0000313" key="2">
    <source>
        <dbReference type="EMBL" id="MBC5664430.1"/>
    </source>
</evidence>
<evidence type="ECO:0000313" key="3">
    <source>
        <dbReference type="Proteomes" id="UP000647235"/>
    </source>
</evidence>
<dbReference type="Proteomes" id="UP000647235">
    <property type="component" value="Unassembled WGS sequence"/>
</dbReference>
<gene>
    <name evidence="2" type="ORF">H8S07_03905</name>
</gene>
<reference evidence="2 3" key="1">
    <citation type="submission" date="2020-08" db="EMBL/GenBank/DDBJ databases">
        <title>Genome public.</title>
        <authorList>
            <person name="Liu C."/>
            <person name="Sun Q."/>
        </authorList>
    </citation>
    <scope>NUCLEOTIDE SEQUENCE [LARGE SCALE GENOMIC DNA]</scope>
    <source>
        <strain evidence="2 3">NSJ-36</strain>
    </source>
</reference>